<gene>
    <name evidence="6" type="ORF">HKD42_00140</name>
</gene>
<keyword evidence="7" id="KW-1185">Reference proteome</keyword>
<proteinExistence type="inferred from homology"/>
<dbReference type="SUPFAM" id="SSF51445">
    <property type="entry name" value="(Trans)glycosidases"/>
    <property type="match status" value="1"/>
</dbReference>
<evidence type="ECO:0000313" key="6">
    <source>
        <dbReference type="EMBL" id="NMW30475.1"/>
    </source>
</evidence>
<protein>
    <submittedName>
        <fullName evidence="6">Glycoside hydrolase family 5 protein</fullName>
    </submittedName>
</protein>
<dbReference type="SUPFAM" id="SSF49785">
    <property type="entry name" value="Galactose-binding domain-like"/>
    <property type="match status" value="1"/>
</dbReference>
<dbReference type="PANTHER" id="PTHR31297:SF17">
    <property type="entry name" value="ENDOGLUCANASE"/>
    <property type="match status" value="1"/>
</dbReference>
<keyword evidence="3 4" id="KW-0326">Glycosidase</keyword>
<keyword evidence="2 4" id="KW-0378">Hydrolase</keyword>
<keyword evidence="1" id="KW-0732">Signal</keyword>
<dbReference type="PANTHER" id="PTHR31297">
    <property type="entry name" value="GLUCAN ENDO-1,6-BETA-GLUCOSIDASE B"/>
    <property type="match status" value="1"/>
</dbReference>
<reference evidence="6 7" key="1">
    <citation type="submission" date="2020-04" db="EMBL/GenBank/DDBJ databases">
        <authorList>
            <person name="Liu A."/>
        </authorList>
    </citation>
    <scope>NUCLEOTIDE SEQUENCE [LARGE SCALE GENOMIC DNA]</scope>
    <source>
        <strain evidence="6 7">RZ02</strain>
    </source>
</reference>
<comment type="similarity">
    <text evidence="4">Belongs to the glycosyl hydrolase 5 (cellulase A) family.</text>
</comment>
<comment type="caution">
    <text evidence="6">The sequence shown here is derived from an EMBL/GenBank/DDBJ whole genome shotgun (WGS) entry which is preliminary data.</text>
</comment>
<dbReference type="InterPro" id="IPR017853">
    <property type="entry name" value="GH"/>
</dbReference>
<dbReference type="Gene3D" id="3.20.20.80">
    <property type="entry name" value="Glycosidases"/>
    <property type="match status" value="1"/>
</dbReference>
<dbReference type="Proteomes" id="UP000561181">
    <property type="component" value="Unassembled WGS sequence"/>
</dbReference>
<dbReference type="GO" id="GO:0008422">
    <property type="term" value="F:beta-glucosidase activity"/>
    <property type="evidence" value="ECO:0007669"/>
    <property type="project" value="TreeGrafter"/>
</dbReference>
<dbReference type="GO" id="GO:0009986">
    <property type="term" value="C:cell surface"/>
    <property type="evidence" value="ECO:0007669"/>
    <property type="project" value="TreeGrafter"/>
</dbReference>
<name>A0A848QJW3_9SPHN</name>
<dbReference type="GO" id="GO:0009251">
    <property type="term" value="P:glucan catabolic process"/>
    <property type="evidence" value="ECO:0007669"/>
    <property type="project" value="TreeGrafter"/>
</dbReference>
<dbReference type="GO" id="GO:0005576">
    <property type="term" value="C:extracellular region"/>
    <property type="evidence" value="ECO:0007669"/>
    <property type="project" value="TreeGrafter"/>
</dbReference>
<evidence type="ECO:0000256" key="4">
    <source>
        <dbReference type="RuleBase" id="RU361153"/>
    </source>
</evidence>
<dbReference type="EMBL" id="JABCRE010000002">
    <property type="protein sequence ID" value="NMW30475.1"/>
    <property type="molecule type" value="Genomic_DNA"/>
</dbReference>
<feature type="domain" description="Glycoside hydrolase family 5" evidence="5">
    <location>
        <begin position="9"/>
        <end position="275"/>
    </location>
</feature>
<sequence length="493" mass="53953">MGNSLEPETENAWGGKRISAADFKRIRAAGFDTIRLPVRWHTKSKNEAPYTVSPSYMKRVEQVVDWALAADLNVILNSHHFDPIYEDPKGTADWHGGVWKQIAATFADRPEDRLWFELENEPHKNLDDSNLLETLAPALAAVRATNPTRAVIIGGEEWSGIDSLATLELPDDINIHPTFHYYSPFDFTHQGASWTGDAMPPVGRQYGGSGDAKLLEQDVAKLRAYIERTGHTPFMGETGAYEAHIPLAQRVQYHAAVTEAFAPTGIGICVWAYTNTYPFWDQETRKWLPGLRGAIGLPDDSVAPQPAAQPAAQNSQGPLLNPDLPEALRAIDGQLAGALMNDPSRLDWDTYGDQFKARGYADASIPGGQAALAFTVKKARENFSVGTTIPLLGEIKQGDTMTVGFFARTIKADTADGKGRIGVRFQQNSAPYPGFGDTTISPDSEWGWYEVTGRANRDISKQLAIVTLQFGEAKQTVEVGQTIVVKGVSSIVD</sequence>
<dbReference type="AlphaFoldDB" id="A0A848QJW3"/>
<evidence type="ECO:0000256" key="2">
    <source>
        <dbReference type="ARBA" id="ARBA00022801"/>
    </source>
</evidence>
<evidence type="ECO:0000313" key="7">
    <source>
        <dbReference type="Proteomes" id="UP000561181"/>
    </source>
</evidence>
<evidence type="ECO:0000259" key="5">
    <source>
        <dbReference type="Pfam" id="PF00150"/>
    </source>
</evidence>
<dbReference type="InterPro" id="IPR050386">
    <property type="entry name" value="Glycosyl_hydrolase_5"/>
</dbReference>
<dbReference type="InterPro" id="IPR001547">
    <property type="entry name" value="Glyco_hydro_5"/>
</dbReference>
<organism evidence="6 7">
    <name type="scientific">Pontixanthobacter rizhaonensis</name>
    <dbReference type="NCBI Taxonomy" id="2730337"/>
    <lineage>
        <taxon>Bacteria</taxon>
        <taxon>Pseudomonadati</taxon>
        <taxon>Pseudomonadota</taxon>
        <taxon>Alphaproteobacteria</taxon>
        <taxon>Sphingomonadales</taxon>
        <taxon>Erythrobacteraceae</taxon>
        <taxon>Pontixanthobacter</taxon>
    </lineage>
</organism>
<dbReference type="Gene3D" id="2.60.120.260">
    <property type="entry name" value="Galactose-binding domain-like"/>
    <property type="match status" value="1"/>
</dbReference>
<evidence type="ECO:0000256" key="1">
    <source>
        <dbReference type="ARBA" id="ARBA00022729"/>
    </source>
</evidence>
<evidence type="ECO:0000256" key="3">
    <source>
        <dbReference type="ARBA" id="ARBA00023295"/>
    </source>
</evidence>
<accession>A0A848QJW3</accession>
<dbReference type="InterPro" id="IPR008979">
    <property type="entry name" value="Galactose-bd-like_sf"/>
</dbReference>
<dbReference type="Pfam" id="PF00150">
    <property type="entry name" value="Cellulase"/>
    <property type="match status" value="1"/>
</dbReference>